<name>A0AC60PXD6_IXOPE</name>
<proteinExistence type="predicted"/>
<evidence type="ECO:0000313" key="2">
    <source>
        <dbReference type="Proteomes" id="UP000805193"/>
    </source>
</evidence>
<protein>
    <submittedName>
        <fullName evidence="1">Uncharacterized protein</fullName>
    </submittedName>
</protein>
<organism evidence="1 2">
    <name type="scientific">Ixodes persulcatus</name>
    <name type="common">Taiga tick</name>
    <dbReference type="NCBI Taxonomy" id="34615"/>
    <lineage>
        <taxon>Eukaryota</taxon>
        <taxon>Metazoa</taxon>
        <taxon>Ecdysozoa</taxon>
        <taxon>Arthropoda</taxon>
        <taxon>Chelicerata</taxon>
        <taxon>Arachnida</taxon>
        <taxon>Acari</taxon>
        <taxon>Parasitiformes</taxon>
        <taxon>Ixodida</taxon>
        <taxon>Ixodoidea</taxon>
        <taxon>Ixodidae</taxon>
        <taxon>Ixodinae</taxon>
        <taxon>Ixodes</taxon>
    </lineage>
</organism>
<gene>
    <name evidence="1" type="ORF">HPB47_027340</name>
</gene>
<comment type="caution">
    <text evidence="1">The sequence shown here is derived from an EMBL/GenBank/DDBJ whole genome shotgun (WGS) entry which is preliminary data.</text>
</comment>
<dbReference type="EMBL" id="JABSTQ010009835">
    <property type="protein sequence ID" value="KAG0425500.1"/>
    <property type="molecule type" value="Genomic_DNA"/>
</dbReference>
<accession>A0AC60PXD6</accession>
<evidence type="ECO:0000313" key="1">
    <source>
        <dbReference type="EMBL" id="KAG0425500.1"/>
    </source>
</evidence>
<keyword evidence="2" id="KW-1185">Reference proteome</keyword>
<dbReference type="Proteomes" id="UP000805193">
    <property type="component" value="Unassembled WGS sequence"/>
</dbReference>
<sequence>MSFELYRDVEGLYIGRELQEKTVRSVLSYEPQEGDIFIVSYPKCGTTWMRYITYNIFNDGIRPPSMLDVFRSVPFLEGRGIQDEKDSPRPVAMKTHLPFGKQPYSEGAKYIYISRNPYDCCVSFYRYAETTRAHQFKGRNFDEFFESFVRGKVNFGDYFDHLLSWYAHRSDPNVLFMTYEDLKKDTGSCVLKVADFIREEYGRKLRDQPELLERIVSNVSLESMKDLEKAMKKKVTQRRADEPSTLPEAVRTKRVLFGGAVETPLRGDLVRKGVVGDWKNHFSRVQVEERKRRIALQTKKEAMLCVCGKTSISRDRHGTSICSFAFLIKTFIRPFDILLNPGWHFRNVDTHSPKVDSEKTKQNPDRNFP</sequence>
<reference evidence="1 2" key="1">
    <citation type="journal article" date="2020" name="Cell">
        <title>Large-Scale Comparative Analyses of Tick Genomes Elucidate Their Genetic Diversity and Vector Capacities.</title>
        <authorList>
            <consortium name="Tick Genome and Microbiome Consortium (TIGMIC)"/>
            <person name="Jia N."/>
            <person name="Wang J."/>
            <person name="Shi W."/>
            <person name="Du L."/>
            <person name="Sun Y."/>
            <person name="Zhan W."/>
            <person name="Jiang J.F."/>
            <person name="Wang Q."/>
            <person name="Zhang B."/>
            <person name="Ji P."/>
            <person name="Bell-Sakyi L."/>
            <person name="Cui X.M."/>
            <person name="Yuan T.T."/>
            <person name="Jiang B.G."/>
            <person name="Yang W.F."/>
            <person name="Lam T.T."/>
            <person name="Chang Q.C."/>
            <person name="Ding S.J."/>
            <person name="Wang X.J."/>
            <person name="Zhu J.G."/>
            <person name="Ruan X.D."/>
            <person name="Zhao L."/>
            <person name="Wei J.T."/>
            <person name="Ye R.Z."/>
            <person name="Que T.C."/>
            <person name="Du C.H."/>
            <person name="Zhou Y.H."/>
            <person name="Cheng J.X."/>
            <person name="Dai P.F."/>
            <person name="Guo W.B."/>
            <person name="Han X.H."/>
            <person name="Huang E.J."/>
            <person name="Li L.F."/>
            <person name="Wei W."/>
            <person name="Gao Y.C."/>
            <person name="Liu J.Z."/>
            <person name="Shao H.Z."/>
            <person name="Wang X."/>
            <person name="Wang C.C."/>
            <person name="Yang T.C."/>
            <person name="Huo Q.B."/>
            <person name="Li W."/>
            <person name="Chen H.Y."/>
            <person name="Chen S.E."/>
            <person name="Zhou L.G."/>
            <person name="Ni X.B."/>
            <person name="Tian J.H."/>
            <person name="Sheng Y."/>
            <person name="Liu T."/>
            <person name="Pan Y.S."/>
            <person name="Xia L.Y."/>
            <person name="Li J."/>
            <person name="Zhao F."/>
            <person name="Cao W.C."/>
        </authorList>
    </citation>
    <scope>NUCLEOTIDE SEQUENCE [LARGE SCALE GENOMIC DNA]</scope>
    <source>
        <strain evidence="1">Iper-2018</strain>
    </source>
</reference>